<comment type="caution">
    <text evidence="1">The sequence shown here is derived from an EMBL/GenBank/DDBJ whole genome shotgun (WGS) entry which is preliminary data.</text>
</comment>
<evidence type="ECO:0000313" key="1">
    <source>
        <dbReference type="EMBL" id="CAF5062960.1"/>
    </source>
</evidence>
<evidence type="ECO:0000313" key="2">
    <source>
        <dbReference type="Proteomes" id="UP000681720"/>
    </source>
</evidence>
<accession>A0A8S3E856</accession>
<feature type="non-terminal residue" evidence="1">
    <location>
        <position position="40"/>
    </location>
</feature>
<dbReference type="EMBL" id="CAJOBJ010234883">
    <property type="protein sequence ID" value="CAF5062960.1"/>
    <property type="molecule type" value="Genomic_DNA"/>
</dbReference>
<name>A0A8S3E856_9BILA</name>
<proteinExistence type="predicted"/>
<organism evidence="1 2">
    <name type="scientific">Rotaria magnacalcarata</name>
    <dbReference type="NCBI Taxonomy" id="392030"/>
    <lineage>
        <taxon>Eukaryota</taxon>
        <taxon>Metazoa</taxon>
        <taxon>Spiralia</taxon>
        <taxon>Gnathifera</taxon>
        <taxon>Rotifera</taxon>
        <taxon>Eurotatoria</taxon>
        <taxon>Bdelloidea</taxon>
        <taxon>Philodinida</taxon>
        <taxon>Philodinidae</taxon>
        <taxon>Rotaria</taxon>
    </lineage>
</organism>
<protein>
    <submittedName>
        <fullName evidence="1">Uncharacterized protein</fullName>
    </submittedName>
</protein>
<gene>
    <name evidence="1" type="ORF">GIL414_LOCUS60643</name>
</gene>
<dbReference type="AlphaFoldDB" id="A0A8S3E856"/>
<reference evidence="1" key="1">
    <citation type="submission" date="2021-02" db="EMBL/GenBank/DDBJ databases">
        <authorList>
            <person name="Nowell W R."/>
        </authorList>
    </citation>
    <scope>NUCLEOTIDE SEQUENCE</scope>
</reference>
<dbReference type="Proteomes" id="UP000681720">
    <property type="component" value="Unassembled WGS sequence"/>
</dbReference>
<sequence>MGLQPLLLQLLRLQQQQRPRLGLQLQLLRLQQQQRQQLGQ</sequence>